<gene>
    <name evidence="1" type="ORF">IT779_31910</name>
</gene>
<proteinExistence type="predicted"/>
<name>A0A931IIC0_9NOCA</name>
<evidence type="ECO:0000313" key="1">
    <source>
        <dbReference type="EMBL" id="MBH0780886.1"/>
    </source>
</evidence>
<sequence>MSHNRIRLPTDRRVRGTVILPADAPARTAPVLVEVRDVTSMDGPAPVVGSIVLANVPIRPGGRCAFELFTPDMELSVSLSLRCHIDISGTGVIDTGDLLSTRSIPVDSAGDVEGLVVPVVLI</sequence>
<accession>A0A931IIC0</accession>
<dbReference type="RefSeq" id="WP_196153191.1">
    <property type="nucleotide sequence ID" value="NZ_JADMLG010000018.1"/>
</dbReference>
<dbReference type="Proteomes" id="UP000655751">
    <property type="component" value="Unassembled WGS sequence"/>
</dbReference>
<comment type="caution">
    <text evidence="1">The sequence shown here is derived from an EMBL/GenBank/DDBJ whole genome shotgun (WGS) entry which is preliminary data.</text>
</comment>
<reference evidence="1" key="1">
    <citation type="submission" date="2020-11" db="EMBL/GenBank/DDBJ databases">
        <title>Nocardia NEAU-351.nov., a novel actinomycete isolated from the cow dung.</title>
        <authorList>
            <person name="Zhang X."/>
        </authorList>
    </citation>
    <scope>NUCLEOTIDE SEQUENCE</scope>
    <source>
        <strain evidence="1">NEAU-351</strain>
    </source>
</reference>
<organism evidence="1 2">
    <name type="scientific">Nocardia bovistercoris</name>
    <dbReference type="NCBI Taxonomy" id="2785916"/>
    <lineage>
        <taxon>Bacteria</taxon>
        <taxon>Bacillati</taxon>
        <taxon>Actinomycetota</taxon>
        <taxon>Actinomycetes</taxon>
        <taxon>Mycobacteriales</taxon>
        <taxon>Nocardiaceae</taxon>
        <taxon>Nocardia</taxon>
    </lineage>
</organism>
<evidence type="ECO:0000313" key="2">
    <source>
        <dbReference type="Proteomes" id="UP000655751"/>
    </source>
</evidence>
<dbReference type="EMBL" id="JADMLG010000018">
    <property type="protein sequence ID" value="MBH0780886.1"/>
    <property type="molecule type" value="Genomic_DNA"/>
</dbReference>
<keyword evidence="2" id="KW-1185">Reference proteome</keyword>
<protein>
    <submittedName>
        <fullName evidence="1">Uncharacterized protein</fullName>
    </submittedName>
</protein>
<dbReference type="AlphaFoldDB" id="A0A931IIC0"/>